<accession>A0A261FUM7</accession>
<name>A0A261FUM7_9BIFI</name>
<gene>
    <name evidence="1" type="ORF">BHAP_1995</name>
</gene>
<evidence type="ECO:0008006" key="3">
    <source>
        <dbReference type="Google" id="ProtNLM"/>
    </source>
</evidence>
<protein>
    <recommendedName>
        <fullName evidence="3">DUF4160 domain-containing protein</fullName>
    </recommendedName>
</protein>
<dbReference type="EMBL" id="MWWY01000043">
    <property type="protein sequence ID" value="OZG62892.1"/>
    <property type="molecule type" value="Genomic_DNA"/>
</dbReference>
<dbReference type="AlphaFoldDB" id="A0A261FUM7"/>
<organism evidence="1 2">
    <name type="scientific">Bifidobacterium hapali</name>
    <dbReference type="NCBI Taxonomy" id="1630172"/>
    <lineage>
        <taxon>Bacteria</taxon>
        <taxon>Bacillati</taxon>
        <taxon>Actinomycetota</taxon>
        <taxon>Actinomycetes</taxon>
        <taxon>Bifidobacteriales</taxon>
        <taxon>Bifidobacteriaceae</taxon>
        <taxon>Bifidobacterium</taxon>
    </lineage>
</organism>
<keyword evidence="2" id="KW-1185">Reference proteome</keyword>
<sequence length="101" mass="11599">MIFVLSTKNMPMPEVFFLAGYSVYFSTLDREHGVHVHVAQGSRRDLARFVLHADGTVTLSHNHGKIPAKHIRLIQVALVRGFDEVVDDWKRLFGDDIHFDR</sequence>
<reference evidence="1 2" key="1">
    <citation type="journal article" date="2017" name="BMC Genomics">
        <title>Comparative genomic and phylogenomic analyses of the Bifidobacteriaceae family.</title>
        <authorList>
            <person name="Lugli G.A."/>
            <person name="Milani C."/>
            <person name="Turroni F."/>
            <person name="Duranti S."/>
            <person name="Mancabelli L."/>
            <person name="Mangifesta M."/>
            <person name="Ferrario C."/>
            <person name="Modesto M."/>
            <person name="Mattarelli P."/>
            <person name="Jiri K."/>
            <person name="van Sinderen D."/>
            <person name="Ventura M."/>
        </authorList>
    </citation>
    <scope>NUCLEOTIDE SEQUENCE [LARGE SCALE GENOMIC DNA]</scope>
    <source>
        <strain evidence="1 2">DSM 100202</strain>
    </source>
</reference>
<dbReference type="Pfam" id="PF13711">
    <property type="entry name" value="DUF4160"/>
    <property type="match status" value="1"/>
</dbReference>
<dbReference type="InterPro" id="IPR025427">
    <property type="entry name" value="DUF4160"/>
</dbReference>
<dbReference type="Proteomes" id="UP000216074">
    <property type="component" value="Unassembled WGS sequence"/>
</dbReference>
<evidence type="ECO:0000313" key="1">
    <source>
        <dbReference type="EMBL" id="OZG62892.1"/>
    </source>
</evidence>
<proteinExistence type="predicted"/>
<comment type="caution">
    <text evidence="1">The sequence shown here is derived from an EMBL/GenBank/DDBJ whole genome shotgun (WGS) entry which is preliminary data.</text>
</comment>
<evidence type="ECO:0000313" key="2">
    <source>
        <dbReference type="Proteomes" id="UP000216074"/>
    </source>
</evidence>